<feature type="chain" id="PRO_5040182726" evidence="1">
    <location>
        <begin position="20"/>
        <end position="95"/>
    </location>
</feature>
<feature type="signal peptide" evidence="1">
    <location>
        <begin position="1"/>
        <end position="19"/>
    </location>
</feature>
<name>A0A9P6SU55_9FUNG</name>
<gene>
    <name evidence="2" type="ORF">BGZ65_002177</name>
</gene>
<evidence type="ECO:0000313" key="3">
    <source>
        <dbReference type="Proteomes" id="UP000749646"/>
    </source>
</evidence>
<feature type="non-terminal residue" evidence="2">
    <location>
        <position position="95"/>
    </location>
</feature>
<protein>
    <submittedName>
        <fullName evidence="2">Uncharacterized protein</fullName>
    </submittedName>
</protein>
<sequence length="95" mass="10379">MKVISILSVLLVAVAVTQAAPSPAAIQQPVPYTAENPDDPYDKRSGVADLDLNFTEDSLTIPCWNKVSNGRFLTITCNAKEWTGTIVCSDYRAYK</sequence>
<evidence type="ECO:0000256" key="1">
    <source>
        <dbReference type="SAM" id="SignalP"/>
    </source>
</evidence>
<comment type="caution">
    <text evidence="2">The sequence shown here is derived from an EMBL/GenBank/DDBJ whole genome shotgun (WGS) entry which is preliminary data.</text>
</comment>
<evidence type="ECO:0000313" key="2">
    <source>
        <dbReference type="EMBL" id="KAG0002942.1"/>
    </source>
</evidence>
<dbReference type="EMBL" id="JAAAHW010000393">
    <property type="protein sequence ID" value="KAG0002942.1"/>
    <property type="molecule type" value="Genomic_DNA"/>
</dbReference>
<reference evidence="2" key="1">
    <citation type="journal article" date="2020" name="Fungal Divers.">
        <title>Resolving the Mortierellaceae phylogeny through synthesis of multi-gene phylogenetics and phylogenomics.</title>
        <authorList>
            <person name="Vandepol N."/>
            <person name="Liber J."/>
            <person name="Desiro A."/>
            <person name="Na H."/>
            <person name="Kennedy M."/>
            <person name="Barry K."/>
            <person name="Grigoriev I.V."/>
            <person name="Miller A.N."/>
            <person name="O'Donnell K."/>
            <person name="Stajich J.E."/>
            <person name="Bonito G."/>
        </authorList>
    </citation>
    <scope>NUCLEOTIDE SEQUENCE</scope>
    <source>
        <strain evidence="2">MES-2147</strain>
    </source>
</reference>
<dbReference type="AlphaFoldDB" id="A0A9P6SU55"/>
<proteinExistence type="predicted"/>
<keyword evidence="3" id="KW-1185">Reference proteome</keyword>
<keyword evidence="1" id="KW-0732">Signal</keyword>
<accession>A0A9P6SU55</accession>
<organism evidence="2 3">
    <name type="scientific">Modicella reniformis</name>
    <dbReference type="NCBI Taxonomy" id="1440133"/>
    <lineage>
        <taxon>Eukaryota</taxon>
        <taxon>Fungi</taxon>
        <taxon>Fungi incertae sedis</taxon>
        <taxon>Mucoromycota</taxon>
        <taxon>Mortierellomycotina</taxon>
        <taxon>Mortierellomycetes</taxon>
        <taxon>Mortierellales</taxon>
        <taxon>Mortierellaceae</taxon>
        <taxon>Modicella</taxon>
    </lineage>
</organism>
<dbReference type="Proteomes" id="UP000749646">
    <property type="component" value="Unassembled WGS sequence"/>
</dbReference>